<comment type="caution">
    <text evidence="2">The sequence shown here is derived from an EMBL/GenBank/DDBJ whole genome shotgun (WGS) entry which is preliminary data.</text>
</comment>
<dbReference type="Proteomes" id="UP000186601">
    <property type="component" value="Unassembled WGS sequence"/>
</dbReference>
<proteinExistence type="predicted"/>
<organism evidence="2 3">
    <name type="scientific">Hermanssonia centrifuga</name>
    <dbReference type="NCBI Taxonomy" id="98765"/>
    <lineage>
        <taxon>Eukaryota</taxon>
        <taxon>Fungi</taxon>
        <taxon>Dikarya</taxon>
        <taxon>Basidiomycota</taxon>
        <taxon>Agaricomycotina</taxon>
        <taxon>Agaricomycetes</taxon>
        <taxon>Polyporales</taxon>
        <taxon>Meruliaceae</taxon>
        <taxon>Hermanssonia</taxon>
    </lineage>
</organism>
<dbReference type="EMBL" id="MLYV02000152">
    <property type="protein sequence ID" value="PSS34111.1"/>
    <property type="molecule type" value="Genomic_DNA"/>
</dbReference>
<dbReference type="AlphaFoldDB" id="A0A2R6RVR0"/>
<reference evidence="2 3" key="1">
    <citation type="submission" date="2018-02" db="EMBL/GenBank/DDBJ databases">
        <title>Genome sequence of the basidiomycete white-rot fungus Phlebia centrifuga.</title>
        <authorList>
            <person name="Granchi Z."/>
            <person name="Peng M."/>
            <person name="de Vries R.P."/>
            <person name="Hilden K."/>
            <person name="Makela M.R."/>
            <person name="Grigoriev I."/>
            <person name="Riley R."/>
        </authorList>
    </citation>
    <scope>NUCLEOTIDE SEQUENCE [LARGE SCALE GENOMIC DNA]</scope>
    <source>
        <strain evidence="2 3">FBCC195</strain>
    </source>
</reference>
<evidence type="ECO:0000313" key="2">
    <source>
        <dbReference type="EMBL" id="PSS34111.1"/>
    </source>
</evidence>
<keyword evidence="3" id="KW-1185">Reference proteome</keyword>
<protein>
    <submittedName>
        <fullName evidence="2">Uncharacterized protein</fullName>
    </submittedName>
</protein>
<evidence type="ECO:0000313" key="3">
    <source>
        <dbReference type="Proteomes" id="UP000186601"/>
    </source>
</evidence>
<evidence type="ECO:0000256" key="1">
    <source>
        <dbReference type="SAM" id="MobiDB-lite"/>
    </source>
</evidence>
<sequence length="64" mass="7226">MKHVKNSKTLKKRAEGDDEEEEDNRAMMIVDSGYSSVGILNLPWSVLASGNSTWAQRYMHGARE</sequence>
<feature type="compositionally biased region" description="Basic residues" evidence="1">
    <location>
        <begin position="1"/>
        <end position="11"/>
    </location>
</feature>
<name>A0A2R6RVR0_9APHY</name>
<gene>
    <name evidence="2" type="ORF">PHLCEN_2v1844</name>
</gene>
<accession>A0A2R6RVR0</accession>
<feature type="region of interest" description="Disordered" evidence="1">
    <location>
        <begin position="1"/>
        <end position="24"/>
    </location>
</feature>